<accession>A0A3G5A518</accession>
<keyword evidence="2" id="KW-1133">Transmembrane helix</keyword>
<keyword evidence="2" id="KW-0812">Transmembrane</keyword>
<evidence type="ECO:0000313" key="3">
    <source>
        <dbReference type="EMBL" id="AYV80913.1"/>
    </source>
</evidence>
<feature type="transmembrane region" description="Helical" evidence="2">
    <location>
        <begin position="155"/>
        <end position="173"/>
    </location>
</feature>
<sequence length="176" mass="20055">MNLSYSYYNQYNDDPNDDLYNAAVSINNKNKEGTRPFFNTQGSFQGADDDHPESLGEMSALSDFSEKEQHPRYLYSHKKDKHIDNNSISSEEGKIDHIKNCSHCRKKFLKLLRKSEKHVFPEDSDRELIKIPPPAPAPAPLAIRSPTNPVISRDILFILLIGLALLIIVDILLTHH</sequence>
<proteinExistence type="predicted"/>
<protein>
    <submittedName>
        <fullName evidence="3">Uncharacterized protein</fullName>
    </submittedName>
</protein>
<evidence type="ECO:0000256" key="2">
    <source>
        <dbReference type="SAM" id="Phobius"/>
    </source>
</evidence>
<reference evidence="3" key="1">
    <citation type="submission" date="2018-10" db="EMBL/GenBank/DDBJ databases">
        <title>Hidden diversity of soil giant viruses.</title>
        <authorList>
            <person name="Schulz F."/>
            <person name="Alteio L."/>
            <person name="Goudeau D."/>
            <person name="Ryan E.M."/>
            <person name="Malmstrom R.R."/>
            <person name="Blanchard J."/>
            <person name="Woyke T."/>
        </authorList>
    </citation>
    <scope>NUCLEOTIDE SEQUENCE</scope>
    <source>
        <strain evidence="3">HAV1</strain>
    </source>
</reference>
<gene>
    <name evidence="3" type="ORF">Harvfovirus10_11</name>
</gene>
<name>A0A3G5A518_9VIRU</name>
<evidence type="ECO:0000256" key="1">
    <source>
        <dbReference type="SAM" id="MobiDB-lite"/>
    </source>
</evidence>
<organism evidence="3">
    <name type="scientific">Harvfovirus sp</name>
    <dbReference type="NCBI Taxonomy" id="2487768"/>
    <lineage>
        <taxon>Viruses</taxon>
        <taxon>Varidnaviria</taxon>
        <taxon>Bamfordvirae</taxon>
        <taxon>Nucleocytoviricota</taxon>
        <taxon>Megaviricetes</taxon>
        <taxon>Imitervirales</taxon>
        <taxon>Mimiviridae</taxon>
        <taxon>Klosneuvirinae</taxon>
    </lineage>
</organism>
<dbReference type="EMBL" id="MK072252">
    <property type="protein sequence ID" value="AYV80913.1"/>
    <property type="molecule type" value="Genomic_DNA"/>
</dbReference>
<feature type="region of interest" description="Disordered" evidence="1">
    <location>
        <begin position="30"/>
        <end position="56"/>
    </location>
</feature>
<keyword evidence="2" id="KW-0472">Membrane</keyword>